<evidence type="ECO:0000313" key="2">
    <source>
        <dbReference type="EMBL" id="QPI38138.1"/>
    </source>
</evidence>
<evidence type="ECO:0000313" key="3">
    <source>
        <dbReference type="Proteomes" id="UP000465306"/>
    </source>
</evidence>
<proteinExistence type="predicted"/>
<sequence length="155" mass="16646">MNDVEAIREELTGGDRWSPDGEASSAFALAVNSFTGWPVDAWAGMRDEQGRLRKLYWLKGNALGQLTARGDENGLTVTGSIHLISNIRTVHLAAEVTLDDYHFGHGRRQITVVVDGGEDLVVDVESCTGHLRLRADGFIDALVAAIAAKSSPGDS</sequence>
<accession>A0AAX1JCP3</accession>
<protein>
    <recommendedName>
        <fullName evidence="5">YbjN domain-containing protein</fullName>
    </recommendedName>
</protein>
<dbReference type="Proteomes" id="UP000465306">
    <property type="component" value="Unassembled WGS sequence"/>
</dbReference>
<name>A0AAX1JCP3_9MYCO</name>
<dbReference type="EMBL" id="BLKU01000005">
    <property type="protein sequence ID" value="GFG65509.1"/>
    <property type="molecule type" value="Genomic_DNA"/>
</dbReference>
<dbReference type="KEGG" id="mku:I2456_00665"/>
<evidence type="ECO:0000313" key="1">
    <source>
        <dbReference type="EMBL" id="GFG65509.1"/>
    </source>
</evidence>
<dbReference type="Proteomes" id="UP000663583">
    <property type="component" value="Chromosome"/>
</dbReference>
<evidence type="ECO:0008006" key="5">
    <source>
        <dbReference type="Google" id="ProtNLM"/>
    </source>
</evidence>
<dbReference type="RefSeq" id="WP_139823172.1">
    <property type="nucleotide sequence ID" value="NZ_BLKU01000005.1"/>
</dbReference>
<dbReference type="EMBL" id="CP065047">
    <property type="protein sequence ID" value="QPI38138.1"/>
    <property type="molecule type" value="Genomic_DNA"/>
</dbReference>
<keyword evidence="3" id="KW-1185">Reference proteome</keyword>
<gene>
    <name evidence="2" type="ORF">I2456_00665</name>
    <name evidence="1" type="ORF">MKUB_29990</name>
</gene>
<dbReference type="AlphaFoldDB" id="A0AAX1JCP3"/>
<organism evidence="2 4">
    <name type="scientific">Mycobacterium kubicae</name>
    <dbReference type="NCBI Taxonomy" id="120959"/>
    <lineage>
        <taxon>Bacteria</taxon>
        <taxon>Bacillati</taxon>
        <taxon>Actinomycetota</taxon>
        <taxon>Actinomycetes</taxon>
        <taxon>Mycobacteriales</taxon>
        <taxon>Mycobacteriaceae</taxon>
        <taxon>Mycobacterium</taxon>
        <taxon>Mycobacterium simiae complex</taxon>
    </lineage>
</organism>
<reference evidence="1" key="2">
    <citation type="submission" date="2020-02" db="EMBL/GenBank/DDBJ databases">
        <authorList>
            <person name="Matsumoto Y."/>
            <person name="Kinjo T."/>
            <person name="Motooka D."/>
            <person name="Nabeya D."/>
            <person name="Jung N."/>
            <person name="Uechi K."/>
            <person name="Horii T."/>
            <person name="Iida T."/>
            <person name="Fujita J."/>
            <person name="Nakamura S."/>
        </authorList>
    </citation>
    <scope>NUCLEOTIDE SEQUENCE</scope>
    <source>
        <strain evidence="1">JCM 13573</strain>
    </source>
</reference>
<reference evidence="2" key="3">
    <citation type="submission" date="2020-11" db="EMBL/GenBank/DDBJ databases">
        <title>Intraspecies plasmid and genomic variation of Mycobacterium kubicae revealed by the complete genome sequences of two clinical isolates.</title>
        <authorList>
            <person name="Hendrix J.R."/>
            <person name="Epperson L.E."/>
            <person name="Honda J.R."/>
            <person name="Strong M."/>
        </authorList>
    </citation>
    <scope>NUCLEOTIDE SEQUENCE</scope>
    <source>
        <strain evidence="2">JCM 13573</strain>
    </source>
</reference>
<evidence type="ECO:0000313" key="4">
    <source>
        <dbReference type="Proteomes" id="UP000663583"/>
    </source>
</evidence>
<reference evidence="1 3" key="1">
    <citation type="journal article" date="2019" name="Emerg. Microbes Infect.">
        <title>Comprehensive subspecies identification of 175 nontuberculous mycobacteria species based on 7547 genomic profiles.</title>
        <authorList>
            <person name="Matsumoto Y."/>
            <person name="Kinjo T."/>
            <person name="Motooka D."/>
            <person name="Nabeya D."/>
            <person name="Jung N."/>
            <person name="Uechi K."/>
            <person name="Horii T."/>
            <person name="Iida T."/>
            <person name="Fujita J."/>
            <person name="Nakamura S."/>
        </authorList>
    </citation>
    <scope>NUCLEOTIDE SEQUENCE [LARGE SCALE GENOMIC DNA]</scope>
    <source>
        <strain evidence="1 3">JCM 13573</strain>
    </source>
</reference>